<dbReference type="InterPro" id="IPR001563">
    <property type="entry name" value="Peptidase_S10"/>
</dbReference>
<dbReference type="Gene3D" id="1.10.287.410">
    <property type="match status" value="1"/>
</dbReference>
<dbReference type="Gene3D" id="3.40.50.1820">
    <property type="entry name" value="alpha/beta hydrolase"/>
    <property type="match status" value="1"/>
</dbReference>
<reference evidence="7 8" key="1">
    <citation type="journal article" date="2024" name="J Genomics">
        <title>Draft genome sequencing and assembly of Favolaschia claudopus CIRM-BRFM 2984 isolated from oak limbs.</title>
        <authorList>
            <person name="Navarro D."/>
            <person name="Drula E."/>
            <person name="Chaduli D."/>
            <person name="Cazenave R."/>
            <person name="Ahrendt S."/>
            <person name="Wang J."/>
            <person name="Lipzen A."/>
            <person name="Daum C."/>
            <person name="Barry K."/>
            <person name="Grigoriev I.V."/>
            <person name="Favel A."/>
            <person name="Rosso M.N."/>
            <person name="Martin F."/>
        </authorList>
    </citation>
    <scope>NUCLEOTIDE SEQUENCE [LARGE SCALE GENOMIC DNA]</scope>
    <source>
        <strain evidence="7 8">CIRM-BRFM 2984</strain>
    </source>
</reference>
<keyword evidence="5" id="KW-0325">Glycoprotein</keyword>
<keyword evidence="6" id="KW-0732">Signal</keyword>
<dbReference type="PANTHER" id="PTHR11802">
    <property type="entry name" value="SERINE PROTEASE FAMILY S10 SERINE CARBOXYPEPTIDASE"/>
    <property type="match status" value="1"/>
</dbReference>
<evidence type="ECO:0000256" key="6">
    <source>
        <dbReference type="RuleBase" id="RU361156"/>
    </source>
</evidence>
<dbReference type="SUPFAM" id="SSF53474">
    <property type="entry name" value="alpha/beta-Hydrolases"/>
    <property type="match status" value="1"/>
</dbReference>
<evidence type="ECO:0000313" key="7">
    <source>
        <dbReference type="EMBL" id="KAK7052186.1"/>
    </source>
</evidence>
<keyword evidence="8" id="KW-1185">Reference proteome</keyword>
<protein>
    <recommendedName>
        <fullName evidence="6">Carboxypeptidase</fullName>
        <ecNumber evidence="6">3.4.16.-</ecNumber>
    </recommendedName>
</protein>
<comment type="caution">
    <text evidence="7">The sequence shown here is derived from an EMBL/GenBank/DDBJ whole genome shotgun (WGS) entry which is preliminary data.</text>
</comment>
<dbReference type="EC" id="3.4.16.-" evidence="6"/>
<sequence>MLLTWLVSFTAVGFVFGTKSAGQIPIRDGVIGGVASTKAAPVAAAVLKSFATTPGALRVVENSGICETTPGVFQASGYGDLTASNSIFFWYFAARNNPSTAPLTLWFNGGPGSSSMLGLLQENGPCRITNDSSSVTPNPYSWNTNSNMLFIDQPVGTGFSHGNLTVGTSQDAAADVWNFLQIFLKDSRFSNLAANNLALWTESYGGHYGPTFAAYFLSQNAAIAAGTLSGVHLNLKTLGIGDGMTDPVSQYAGYITYAGTNPYHALVPDDYISTANQTWIIAYTGCKARIQSCENSAGAANSNAICSGAQDFCNEYILTELAGEYDMYYVPSGSPDPYPADISPYLASIQDKIGAEVTWQQTNLDVYDNFADTGDWMRSSLPDLELVINSGVRTLIYTGDADYICNFNGVEDMIASMKTSFSAQFNQQAFAPYKVNGLLAGQFKTAGTFSYVRIYGAGHEVPAYKNGSLGVGQAAFQFFSQTMENQSLSST</sequence>
<dbReference type="GO" id="GO:0000324">
    <property type="term" value="C:fungal-type vacuole"/>
    <property type="evidence" value="ECO:0007669"/>
    <property type="project" value="TreeGrafter"/>
</dbReference>
<dbReference type="GO" id="GO:0006508">
    <property type="term" value="P:proteolysis"/>
    <property type="evidence" value="ECO:0007669"/>
    <property type="project" value="UniProtKB-KW"/>
</dbReference>
<evidence type="ECO:0000313" key="8">
    <source>
        <dbReference type="Proteomes" id="UP001362999"/>
    </source>
</evidence>
<feature type="signal peptide" evidence="6">
    <location>
        <begin position="1"/>
        <end position="17"/>
    </location>
</feature>
<dbReference type="PRINTS" id="PR00724">
    <property type="entry name" value="CRBOXYPTASEC"/>
</dbReference>
<evidence type="ECO:0000256" key="3">
    <source>
        <dbReference type="ARBA" id="ARBA00022670"/>
    </source>
</evidence>
<evidence type="ECO:0000256" key="2">
    <source>
        <dbReference type="ARBA" id="ARBA00022645"/>
    </source>
</evidence>
<keyword evidence="2 6" id="KW-0121">Carboxypeptidase</keyword>
<dbReference type="AlphaFoldDB" id="A0AAW0DKB0"/>
<proteinExistence type="inferred from homology"/>
<dbReference type="EMBL" id="JAWWNJ010000007">
    <property type="protein sequence ID" value="KAK7052186.1"/>
    <property type="molecule type" value="Genomic_DNA"/>
</dbReference>
<dbReference type="Proteomes" id="UP001362999">
    <property type="component" value="Unassembled WGS sequence"/>
</dbReference>
<dbReference type="Pfam" id="PF00450">
    <property type="entry name" value="Peptidase_S10"/>
    <property type="match status" value="1"/>
</dbReference>
<evidence type="ECO:0000256" key="4">
    <source>
        <dbReference type="ARBA" id="ARBA00022801"/>
    </source>
</evidence>
<evidence type="ECO:0000256" key="1">
    <source>
        <dbReference type="ARBA" id="ARBA00009431"/>
    </source>
</evidence>
<dbReference type="GO" id="GO:0004185">
    <property type="term" value="F:serine-type carboxypeptidase activity"/>
    <property type="evidence" value="ECO:0007669"/>
    <property type="project" value="UniProtKB-UniRule"/>
</dbReference>
<evidence type="ECO:0000256" key="5">
    <source>
        <dbReference type="ARBA" id="ARBA00023180"/>
    </source>
</evidence>
<dbReference type="InterPro" id="IPR029058">
    <property type="entry name" value="AB_hydrolase_fold"/>
</dbReference>
<dbReference type="PROSITE" id="PS00131">
    <property type="entry name" value="CARBOXYPEPT_SER_SER"/>
    <property type="match status" value="1"/>
</dbReference>
<name>A0AAW0DKB0_9AGAR</name>
<dbReference type="PANTHER" id="PTHR11802:SF64">
    <property type="entry name" value="CARBOXYPEPTIDASE"/>
    <property type="match status" value="1"/>
</dbReference>
<dbReference type="InterPro" id="IPR018202">
    <property type="entry name" value="Ser_caboxypep_ser_AS"/>
</dbReference>
<comment type="similarity">
    <text evidence="1 6">Belongs to the peptidase S10 family.</text>
</comment>
<organism evidence="7 8">
    <name type="scientific">Favolaschia claudopus</name>
    <dbReference type="NCBI Taxonomy" id="2862362"/>
    <lineage>
        <taxon>Eukaryota</taxon>
        <taxon>Fungi</taxon>
        <taxon>Dikarya</taxon>
        <taxon>Basidiomycota</taxon>
        <taxon>Agaricomycotina</taxon>
        <taxon>Agaricomycetes</taxon>
        <taxon>Agaricomycetidae</taxon>
        <taxon>Agaricales</taxon>
        <taxon>Marasmiineae</taxon>
        <taxon>Mycenaceae</taxon>
        <taxon>Favolaschia</taxon>
    </lineage>
</organism>
<gene>
    <name evidence="7" type="ORF">R3P38DRAFT_3172513</name>
</gene>
<keyword evidence="4 6" id="KW-0378">Hydrolase</keyword>
<accession>A0AAW0DKB0</accession>
<feature type="chain" id="PRO_5043095651" description="Carboxypeptidase" evidence="6">
    <location>
        <begin position="18"/>
        <end position="491"/>
    </location>
</feature>
<keyword evidence="3 6" id="KW-0645">Protease</keyword>